<evidence type="ECO:0000313" key="5">
    <source>
        <dbReference type="Proteomes" id="UP001152320"/>
    </source>
</evidence>
<keyword evidence="5" id="KW-1185">Reference proteome</keyword>
<dbReference type="InterPro" id="IPR029063">
    <property type="entry name" value="SAM-dependent_MTases_sf"/>
</dbReference>
<keyword evidence="1 4" id="KW-0489">Methyltransferase</keyword>
<dbReference type="GO" id="GO:0005634">
    <property type="term" value="C:nucleus"/>
    <property type="evidence" value="ECO:0007669"/>
    <property type="project" value="TreeGrafter"/>
</dbReference>
<feature type="compositionally biased region" description="Low complexity" evidence="3">
    <location>
        <begin position="67"/>
        <end position="82"/>
    </location>
</feature>
<dbReference type="PANTHER" id="PTHR13069:SF37">
    <property type="entry name" value="FIRE DANCER"/>
    <property type="match status" value="1"/>
</dbReference>
<comment type="caution">
    <text evidence="4">The sequence shown here is derived from an EMBL/GenBank/DDBJ whole genome shotgun (WGS) entry which is preliminary data.</text>
</comment>
<dbReference type="EMBL" id="JAIZAY010000015">
    <property type="protein sequence ID" value="KAJ8028292.1"/>
    <property type="molecule type" value="Genomic_DNA"/>
</dbReference>
<dbReference type="GO" id="GO:0002098">
    <property type="term" value="P:tRNA wobble uridine modification"/>
    <property type="evidence" value="ECO:0007669"/>
    <property type="project" value="TreeGrafter"/>
</dbReference>
<evidence type="ECO:0000256" key="1">
    <source>
        <dbReference type="ARBA" id="ARBA00022603"/>
    </source>
</evidence>
<dbReference type="PANTHER" id="PTHR13069">
    <property type="entry name" value="ALKYLATED DNA REPAIR PROTEIN ALKB HOMOLOG 8"/>
    <property type="match status" value="1"/>
</dbReference>
<sequence length="463" mass="52075">MCGPWNRKIGSLMLKMFLSPGIYLRNIPSTKVPKDRHNGERLSQRSSSFTMGYKDHQPKNKSPVHLSTSGISSSDTSPVDSPQHTSRSPLGHSSTQSKVLTKCLSDASLQPHSKITSTMQKSPVCVASSQSLSSLPQNAHEYSCRNCKDLGKCCGEHLQNPEQLSDPLENETDERNSSFDESYINISFDKNRQEVRQGLYKGFCDSEDFLSEDGEVQSLMLEEEKMEKWDIGSSLQNLGRFEVNPLLTVMRSLAHLEKSLSLPETGCAPDDLQQLRVKNQSENNIPNGHYKDLRVLQLTSKQATIGVNSVNAKGEAFSKRTRGHGRSSSFTHQTSRDSSMESLSSSDDSVTTFPIDAKVDEPRKCHHERRHRRIEGLNGTTRANHGAPHFRSNSSLHSLSRSKSESDQKSADFSKYLRYYHVFREGELVELIEQNVPSLHIVKDFFDHANWCVVAEKVECWTI</sequence>
<reference evidence="4" key="1">
    <citation type="submission" date="2021-10" db="EMBL/GenBank/DDBJ databases">
        <title>Tropical sea cucumber genome reveals ecological adaptation and Cuvierian tubules defense mechanism.</title>
        <authorList>
            <person name="Chen T."/>
        </authorList>
    </citation>
    <scope>NUCLEOTIDE SEQUENCE</scope>
    <source>
        <strain evidence="4">Nanhai2018</strain>
        <tissue evidence="4">Muscle</tissue>
    </source>
</reference>
<dbReference type="Gene3D" id="3.40.50.150">
    <property type="entry name" value="Vaccinia Virus protein VP39"/>
    <property type="match status" value="1"/>
</dbReference>
<accession>A0A9Q1BKH0</accession>
<feature type="region of interest" description="Disordered" evidence="3">
    <location>
        <begin position="316"/>
        <end position="404"/>
    </location>
</feature>
<organism evidence="4 5">
    <name type="scientific">Holothuria leucospilota</name>
    <name type="common">Black long sea cucumber</name>
    <name type="synonym">Mertensiothuria leucospilota</name>
    <dbReference type="NCBI Taxonomy" id="206669"/>
    <lineage>
        <taxon>Eukaryota</taxon>
        <taxon>Metazoa</taxon>
        <taxon>Echinodermata</taxon>
        <taxon>Eleutherozoa</taxon>
        <taxon>Echinozoa</taxon>
        <taxon>Holothuroidea</taxon>
        <taxon>Aspidochirotacea</taxon>
        <taxon>Aspidochirotida</taxon>
        <taxon>Holothuriidae</taxon>
        <taxon>Holothuria</taxon>
    </lineage>
</organism>
<evidence type="ECO:0000256" key="3">
    <source>
        <dbReference type="SAM" id="MobiDB-lite"/>
    </source>
</evidence>
<feature type="region of interest" description="Disordered" evidence="3">
    <location>
        <begin position="28"/>
        <end position="97"/>
    </location>
</feature>
<gene>
    <name evidence="4" type="ORF">HOLleu_30488</name>
</gene>
<dbReference type="AlphaFoldDB" id="A0A9Q1BKH0"/>
<feature type="compositionally biased region" description="Basic and acidic residues" evidence="3">
    <location>
        <begin position="32"/>
        <end position="43"/>
    </location>
</feature>
<dbReference type="GO" id="GO:0030488">
    <property type="term" value="P:tRNA methylation"/>
    <property type="evidence" value="ECO:0007669"/>
    <property type="project" value="TreeGrafter"/>
</dbReference>
<dbReference type="OrthoDB" id="6379080at2759"/>
<dbReference type="GO" id="GO:0005737">
    <property type="term" value="C:cytoplasm"/>
    <property type="evidence" value="ECO:0007669"/>
    <property type="project" value="TreeGrafter"/>
</dbReference>
<feature type="compositionally biased region" description="Low complexity" evidence="3">
    <location>
        <begin position="340"/>
        <end position="349"/>
    </location>
</feature>
<dbReference type="GO" id="GO:0106335">
    <property type="term" value="F:tRNA (5-carboxymethyluridine(34)-5-O)-methyltransferase activity"/>
    <property type="evidence" value="ECO:0007669"/>
    <property type="project" value="TreeGrafter"/>
</dbReference>
<protein>
    <submittedName>
        <fullName evidence="4">tRNA methyltransferase 9B</fullName>
    </submittedName>
</protein>
<evidence type="ECO:0000256" key="2">
    <source>
        <dbReference type="ARBA" id="ARBA00022679"/>
    </source>
</evidence>
<dbReference type="InterPro" id="IPR051422">
    <property type="entry name" value="AlkB_tRNA_MeTrf/Diox"/>
</dbReference>
<proteinExistence type="predicted"/>
<dbReference type="Proteomes" id="UP001152320">
    <property type="component" value="Chromosome 15"/>
</dbReference>
<feature type="compositionally biased region" description="Low complexity" evidence="3">
    <location>
        <begin position="392"/>
        <end position="401"/>
    </location>
</feature>
<keyword evidence="2" id="KW-0808">Transferase</keyword>
<evidence type="ECO:0000313" key="4">
    <source>
        <dbReference type="EMBL" id="KAJ8028292.1"/>
    </source>
</evidence>
<feature type="compositionally biased region" description="Basic residues" evidence="3">
    <location>
        <begin position="364"/>
        <end position="373"/>
    </location>
</feature>
<dbReference type="GO" id="GO:0000049">
    <property type="term" value="F:tRNA binding"/>
    <property type="evidence" value="ECO:0007669"/>
    <property type="project" value="TreeGrafter"/>
</dbReference>
<feature type="compositionally biased region" description="Polar residues" evidence="3">
    <location>
        <begin position="83"/>
        <end position="97"/>
    </location>
</feature>
<name>A0A9Q1BKH0_HOLLE</name>